<organism evidence="4 5">
    <name type="scientific">Candidatus Amphirhobacter heronislandensis</name>
    <dbReference type="NCBI Taxonomy" id="1732024"/>
    <lineage>
        <taxon>Bacteria</taxon>
        <taxon>Pseudomonadati</taxon>
        <taxon>Pseudomonadota</taxon>
        <taxon>Gammaproteobacteria</taxon>
        <taxon>Candidatus Tethybacterales</taxon>
        <taxon>Candidatus Tethybacteraceae</taxon>
        <taxon>Candidatus Amphirhobacter</taxon>
    </lineage>
</organism>
<evidence type="ECO:0000256" key="2">
    <source>
        <dbReference type="SAM" id="MobiDB-lite"/>
    </source>
</evidence>
<dbReference type="Proteomes" id="UP000604381">
    <property type="component" value="Unassembled WGS sequence"/>
</dbReference>
<dbReference type="InterPro" id="IPR030664">
    <property type="entry name" value="SdhA/FrdA/AprA"/>
</dbReference>
<evidence type="ECO:0000313" key="4">
    <source>
        <dbReference type="EMBL" id="MBF2735876.1"/>
    </source>
</evidence>
<protein>
    <recommendedName>
        <fullName evidence="3">Fumarate reductase/succinate dehydrogenase flavoprotein-like C-terminal domain-containing protein</fullName>
    </recommendedName>
</protein>
<evidence type="ECO:0000259" key="3">
    <source>
        <dbReference type="Pfam" id="PF02910"/>
    </source>
</evidence>
<dbReference type="Gene3D" id="1.20.58.100">
    <property type="entry name" value="Fumarate reductase/succinate dehydrogenase flavoprotein-like, C-terminal domain"/>
    <property type="match status" value="1"/>
</dbReference>
<feature type="region of interest" description="Disordered" evidence="2">
    <location>
        <begin position="241"/>
        <end position="265"/>
    </location>
</feature>
<dbReference type="InterPro" id="IPR015939">
    <property type="entry name" value="Fum_Rdtase/Succ_DH_flav-like_C"/>
</dbReference>
<comment type="caution">
    <text evidence="4">The sequence shown here is derived from an EMBL/GenBank/DDBJ whole genome shotgun (WGS) entry which is preliminary data.</text>
</comment>
<feature type="compositionally biased region" description="Polar residues" evidence="2">
    <location>
        <begin position="256"/>
        <end position="265"/>
    </location>
</feature>
<dbReference type="InterPro" id="IPR037099">
    <property type="entry name" value="Fum_R/Succ_DH_flav-like_C_sf"/>
</dbReference>
<dbReference type="Pfam" id="PF02910">
    <property type="entry name" value="Succ_DH_flav_C"/>
    <property type="match status" value="1"/>
</dbReference>
<proteinExistence type="predicted"/>
<dbReference type="PANTHER" id="PTHR11632:SF51">
    <property type="entry name" value="SUCCINATE DEHYDROGENASE [UBIQUINONE] FLAVOPROTEIN SUBUNIT, MITOCHONDRIAL"/>
    <property type="match status" value="1"/>
</dbReference>
<name>A0A930UIU9_9GAMM</name>
<dbReference type="EMBL" id="JADHEI010000053">
    <property type="protein sequence ID" value="MBF2735876.1"/>
    <property type="molecule type" value="Genomic_DNA"/>
</dbReference>
<dbReference type="AlphaFoldDB" id="A0A930UIU9"/>
<dbReference type="GO" id="GO:0016491">
    <property type="term" value="F:oxidoreductase activity"/>
    <property type="evidence" value="ECO:0007669"/>
    <property type="project" value="InterPro"/>
</dbReference>
<keyword evidence="5" id="KW-1185">Reference proteome</keyword>
<reference evidence="4" key="1">
    <citation type="submission" date="2020-10" db="EMBL/GenBank/DDBJ databases">
        <title>An improved Amphimedon queenslandica hologenome assembly reveals how three proteobacterial symbionts can extend the metabolic phenotypic of their marine sponge host.</title>
        <authorList>
            <person name="Degnan B."/>
            <person name="Degnan S."/>
            <person name="Xiang X."/>
        </authorList>
    </citation>
    <scope>NUCLEOTIDE SEQUENCE</scope>
    <source>
        <strain evidence="4">AqS2</strain>
    </source>
</reference>
<sequence>RFFQGLGIGIRANEIDPLDIFRDHMLDRVAAEAAADCLRPFDASGGNLNELRLELQDLMWDKVGILRDETTLTAAISELDALGETLERTGIAGAGRAFNLTWHDWMNLDSQILISKTIARAALARENSRGAHYREDFPDTGELESSRYTVVRKSDTELSCDTEPVDFCIVKPGESLIEDEAGAPPVGDCTKGGRSAGGRLHEGSLGWRHRRHSCRQSQLLAAGQLAAAGVPELRRVGLHIDHGPRPGKGSCGSPFFFNQSGKQEK</sequence>
<evidence type="ECO:0000313" key="5">
    <source>
        <dbReference type="Proteomes" id="UP000604381"/>
    </source>
</evidence>
<accession>A0A930UIU9</accession>
<evidence type="ECO:0000256" key="1">
    <source>
        <dbReference type="ARBA" id="ARBA00005163"/>
    </source>
</evidence>
<gene>
    <name evidence="4" type="ORF">ISN26_07400</name>
</gene>
<comment type="pathway">
    <text evidence="1">Carbohydrate metabolism; tricarboxylic acid cycle.</text>
</comment>
<dbReference type="SUPFAM" id="SSF46977">
    <property type="entry name" value="Succinate dehydrogenase/fumarate reductase flavoprotein C-terminal domain"/>
    <property type="match status" value="1"/>
</dbReference>
<dbReference type="PANTHER" id="PTHR11632">
    <property type="entry name" value="SUCCINATE DEHYDROGENASE 2 FLAVOPROTEIN SUBUNIT"/>
    <property type="match status" value="1"/>
</dbReference>
<feature type="non-terminal residue" evidence="4">
    <location>
        <position position="1"/>
    </location>
</feature>
<feature type="domain" description="Fumarate reductase/succinate dehydrogenase flavoprotein-like C-terminal" evidence="3">
    <location>
        <begin position="52"/>
        <end position="173"/>
    </location>
</feature>